<keyword evidence="5" id="KW-0808">Transferase</keyword>
<dbReference type="InterPro" id="IPR017907">
    <property type="entry name" value="Znf_RING_CS"/>
</dbReference>
<dbReference type="InterPro" id="IPR013083">
    <property type="entry name" value="Znf_RING/FYVE/PHD"/>
</dbReference>
<evidence type="ECO:0000313" key="15">
    <source>
        <dbReference type="EMBL" id="KAI5068853.1"/>
    </source>
</evidence>
<dbReference type="SUPFAM" id="SSF57850">
    <property type="entry name" value="RING/U-box"/>
    <property type="match status" value="1"/>
</dbReference>
<keyword evidence="7 11" id="KW-0863">Zinc-finger</keyword>
<evidence type="ECO:0000256" key="2">
    <source>
        <dbReference type="ARBA" id="ARBA00004308"/>
    </source>
</evidence>
<comment type="catalytic activity">
    <reaction evidence="1">
        <text>S-ubiquitinyl-[E2 ubiquitin-conjugating enzyme]-L-cysteine + [acceptor protein]-L-lysine = [E2 ubiquitin-conjugating enzyme]-L-cysteine + N(6)-ubiquitinyl-[acceptor protein]-L-lysine.</text>
        <dbReference type="EC" id="2.3.2.27"/>
    </reaction>
</comment>
<dbReference type="GO" id="GO:0006511">
    <property type="term" value="P:ubiquitin-dependent protein catabolic process"/>
    <property type="evidence" value="ECO:0007669"/>
    <property type="project" value="InterPro"/>
</dbReference>
<accession>A0A9D4UK26</accession>
<dbReference type="EMBL" id="JABFUD020000016">
    <property type="protein sequence ID" value="KAI5068853.1"/>
    <property type="molecule type" value="Genomic_DNA"/>
</dbReference>
<keyword evidence="16" id="KW-1185">Reference proteome</keyword>
<dbReference type="AlphaFoldDB" id="A0A9D4UK26"/>
<dbReference type="PROSITE" id="PS00518">
    <property type="entry name" value="ZF_RING_1"/>
    <property type="match status" value="1"/>
</dbReference>
<evidence type="ECO:0000256" key="4">
    <source>
        <dbReference type="ARBA" id="ARBA00012483"/>
    </source>
</evidence>
<name>A0A9D4UK26_ADICA</name>
<evidence type="ECO:0000313" key="16">
    <source>
        <dbReference type="Proteomes" id="UP000886520"/>
    </source>
</evidence>
<dbReference type="Pfam" id="PF13923">
    <property type="entry name" value="zf-C3HC4_2"/>
    <property type="match status" value="1"/>
</dbReference>
<feature type="transmembrane region" description="Helical" evidence="13">
    <location>
        <begin position="221"/>
        <end position="240"/>
    </location>
</feature>
<proteinExistence type="predicted"/>
<evidence type="ECO:0000256" key="1">
    <source>
        <dbReference type="ARBA" id="ARBA00000900"/>
    </source>
</evidence>
<keyword evidence="6" id="KW-0479">Metal-binding</keyword>
<dbReference type="OrthoDB" id="6270329at2759"/>
<evidence type="ECO:0000256" key="5">
    <source>
        <dbReference type="ARBA" id="ARBA00022679"/>
    </source>
</evidence>
<evidence type="ECO:0000256" key="12">
    <source>
        <dbReference type="SAM" id="MobiDB-lite"/>
    </source>
</evidence>
<dbReference type="GO" id="GO:0061630">
    <property type="term" value="F:ubiquitin protein ligase activity"/>
    <property type="evidence" value="ECO:0007669"/>
    <property type="project" value="UniProtKB-EC"/>
</dbReference>
<evidence type="ECO:0000256" key="7">
    <source>
        <dbReference type="ARBA" id="ARBA00022771"/>
    </source>
</evidence>
<dbReference type="PANTHER" id="PTHR12313">
    <property type="entry name" value="E3 UBIQUITIN-PROTEIN LIGASE RNF5-RELATED"/>
    <property type="match status" value="1"/>
</dbReference>
<organism evidence="15 16">
    <name type="scientific">Adiantum capillus-veneris</name>
    <name type="common">Maidenhair fern</name>
    <dbReference type="NCBI Taxonomy" id="13818"/>
    <lineage>
        <taxon>Eukaryota</taxon>
        <taxon>Viridiplantae</taxon>
        <taxon>Streptophyta</taxon>
        <taxon>Embryophyta</taxon>
        <taxon>Tracheophyta</taxon>
        <taxon>Polypodiopsida</taxon>
        <taxon>Polypodiidae</taxon>
        <taxon>Polypodiales</taxon>
        <taxon>Pteridineae</taxon>
        <taxon>Pteridaceae</taxon>
        <taxon>Vittarioideae</taxon>
        <taxon>Adiantum</taxon>
    </lineage>
</organism>
<protein>
    <recommendedName>
        <fullName evidence="4">RING-type E3 ubiquitin transferase</fullName>
        <ecNumber evidence="4">2.3.2.27</ecNumber>
    </recommendedName>
</protein>
<dbReference type="SMART" id="SM00184">
    <property type="entry name" value="RING"/>
    <property type="match status" value="1"/>
</dbReference>
<evidence type="ECO:0000256" key="11">
    <source>
        <dbReference type="PROSITE-ProRule" id="PRU00175"/>
    </source>
</evidence>
<dbReference type="PROSITE" id="PS50089">
    <property type="entry name" value="ZF_RING_2"/>
    <property type="match status" value="1"/>
</dbReference>
<evidence type="ECO:0000256" key="13">
    <source>
        <dbReference type="SAM" id="Phobius"/>
    </source>
</evidence>
<keyword evidence="8" id="KW-0833">Ubl conjugation pathway</keyword>
<sequence length="241" mass="26621">MMLSHEHNVNSLRESIGSLAEASGSSACASPNHGFACTEEAHSQQSTSSNIDAAGAPNFECGVCLDVCYDPVVTMCGHLFCWPCLYHWLSLHSACNDCPVCKKPVQQNRVIPLYGHGKVACPEFLADRFPGVRIPCRPSSPTVANASHEPLITSAMTTDGSDPARQHSGRRGLHRNPYNNRVNWHVVLRVSMSGLLPRRLLQQMGLSVQPESRRFNNEKEFVLQWGFILFAMLAILGFLLY</sequence>
<feature type="region of interest" description="Disordered" evidence="12">
    <location>
        <begin position="156"/>
        <end position="176"/>
    </location>
</feature>
<keyword evidence="13" id="KW-0812">Transmembrane</keyword>
<gene>
    <name evidence="15" type="ORF">GOP47_0017198</name>
</gene>
<evidence type="ECO:0000256" key="9">
    <source>
        <dbReference type="ARBA" id="ARBA00022833"/>
    </source>
</evidence>
<dbReference type="Proteomes" id="UP000886520">
    <property type="component" value="Chromosome 16"/>
</dbReference>
<feature type="domain" description="RING-type" evidence="14">
    <location>
        <begin position="61"/>
        <end position="102"/>
    </location>
</feature>
<comment type="subcellular location">
    <subcellularLocation>
        <location evidence="2">Endomembrane system</location>
    </subcellularLocation>
</comment>
<dbReference type="GO" id="GO:0008270">
    <property type="term" value="F:zinc ion binding"/>
    <property type="evidence" value="ECO:0007669"/>
    <property type="project" value="UniProtKB-KW"/>
</dbReference>
<dbReference type="EC" id="2.3.2.27" evidence="4"/>
<evidence type="ECO:0000256" key="8">
    <source>
        <dbReference type="ARBA" id="ARBA00022786"/>
    </source>
</evidence>
<evidence type="ECO:0000256" key="6">
    <source>
        <dbReference type="ARBA" id="ARBA00022723"/>
    </source>
</evidence>
<comment type="caution">
    <text evidence="15">The sequence shown here is derived from an EMBL/GenBank/DDBJ whole genome shotgun (WGS) entry which is preliminary data.</text>
</comment>
<comment type="pathway">
    <text evidence="3">Protein modification; protein ubiquitination.</text>
</comment>
<evidence type="ECO:0000259" key="14">
    <source>
        <dbReference type="PROSITE" id="PS50089"/>
    </source>
</evidence>
<dbReference type="GO" id="GO:0005783">
    <property type="term" value="C:endoplasmic reticulum"/>
    <property type="evidence" value="ECO:0007669"/>
    <property type="project" value="InterPro"/>
</dbReference>
<dbReference type="InterPro" id="IPR045103">
    <property type="entry name" value="RNF5/RNF185-like"/>
</dbReference>
<keyword evidence="9" id="KW-0862">Zinc</keyword>
<dbReference type="InterPro" id="IPR001841">
    <property type="entry name" value="Znf_RING"/>
</dbReference>
<evidence type="ECO:0000256" key="10">
    <source>
        <dbReference type="ARBA" id="ARBA00023136"/>
    </source>
</evidence>
<dbReference type="Gene3D" id="3.30.40.10">
    <property type="entry name" value="Zinc/RING finger domain, C3HC4 (zinc finger)"/>
    <property type="match status" value="1"/>
</dbReference>
<reference evidence="15" key="1">
    <citation type="submission" date="2021-01" db="EMBL/GenBank/DDBJ databases">
        <title>Adiantum capillus-veneris genome.</title>
        <authorList>
            <person name="Fang Y."/>
            <person name="Liao Q."/>
        </authorList>
    </citation>
    <scope>NUCLEOTIDE SEQUENCE</scope>
    <source>
        <strain evidence="15">H3</strain>
        <tissue evidence="15">Leaf</tissue>
    </source>
</reference>
<evidence type="ECO:0000256" key="3">
    <source>
        <dbReference type="ARBA" id="ARBA00004906"/>
    </source>
</evidence>
<keyword evidence="13" id="KW-1133">Transmembrane helix</keyword>
<keyword evidence="10 13" id="KW-0472">Membrane</keyword>